<name>G0U3J3_TRYVY</name>
<dbReference type="VEuPathDB" id="TriTrypDB:TvY486_0906710"/>
<reference evidence="2" key="1">
    <citation type="journal article" date="2012" name="Proc. Natl. Acad. Sci. U.S.A.">
        <title>Antigenic diversity is generated by distinct evolutionary mechanisms in African trypanosome species.</title>
        <authorList>
            <person name="Jackson A.P."/>
            <person name="Berry A."/>
            <person name="Aslett M."/>
            <person name="Allison H.C."/>
            <person name="Burton P."/>
            <person name="Vavrova-Anderson J."/>
            <person name="Brown R."/>
            <person name="Browne H."/>
            <person name="Corton N."/>
            <person name="Hauser H."/>
            <person name="Gamble J."/>
            <person name="Gilderthorp R."/>
            <person name="Marcello L."/>
            <person name="McQuillan J."/>
            <person name="Otto T.D."/>
            <person name="Quail M.A."/>
            <person name="Sanders M.J."/>
            <person name="van Tonder A."/>
            <person name="Ginger M.L."/>
            <person name="Field M.C."/>
            <person name="Barry J.D."/>
            <person name="Hertz-Fowler C."/>
            <person name="Berriman M."/>
        </authorList>
    </citation>
    <scope>NUCLEOTIDE SEQUENCE</scope>
    <source>
        <strain evidence="2">Y486</strain>
    </source>
</reference>
<feature type="region of interest" description="Disordered" evidence="1">
    <location>
        <begin position="50"/>
        <end position="91"/>
    </location>
</feature>
<dbReference type="EMBL" id="HE573025">
    <property type="protein sequence ID" value="CCC50850.1"/>
    <property type="molecule type" value="Genomic_DNA"/>
</dbReference>
<accession>G0U3J3</accession>
<dbReference type="InterPro" id="IPR013885">
    <property type="entry name" value="DUF1764_euk"/>
</dbReference>
<dbReference type="PANTHER" id="PTHR34066:SF1">
    <property type="entry name" value="DUF1764 FAMILY PROTEIN"/>
    <property type="match status" value="1"/>
</dbReference>
<evidence type="ECO:0000256" key="1">
    <source>
        <dbReference type="SAM" id="MobiDB-lite"/>
    </source>
</evidence>
<dbReference type="AlphaFoldDB" id="G0U3J3"/>
<gene>
    <name evidence="2" type="ORF">TVY486_0906710</name>
</gene>
<proteinExistence type="predicted"/>
<protein>
    <submittedName>
        <fullName evidence="2">Uncharacterized protein</fullName>
    </submittedName>
</protein>
<sequence>MGKEAKKQRFPCGAVKHAGVANGGSGKRASANVDQLLRHVDDQDISAIFASIKKQGRSPKTDGGNSEGAKKSTTPSKVSERSTGDGLYSAPEKTVELSDAEFFNLGERRRKVPLKEGARRCRTSDGAALEDLLRREGVDRIISVEELQRITSANPKAGTTPNCPFDCDCCF</sequence>
<dbReference type="PANTHER" id="PTHR34066">
    <property type="entry name" value="GROWTH FACTOR 2"/>
    <property type="match status" value="1"/>
</dbReference>
<organism evidence="2">
    <name type="scientific">Trypanosoma vivax (strain Y486)</name>
    <dbReference type="NCBI Taxonomy" id="1055687"/>
    <lineage>
        <taxon>Eukaryota</taxon>
        <taxon>Discoba</taxon>
        <taxon>Euglenozoa</taxon>
        <taxon>Kinetoplastea</taxon>
        <taxon>Metakinetoplastina</taxon>
        <taxon>Trypanosomatida</taxon>
        <taxon>Trypanosomatidae</taxon>
        <taxon>Trypanosoma</taxon>
        <taxon>Duttonella</taxon>
    </lineage>
</organism>
<feature type="region of interest" description="Disordered" evidence="1">
    <location>
        <begin position="1"/>
        <end position="28"/>
    </location>
</feature>
<evidence type="ECO:0000313" key="2">
    <source>
        <dbReference type="EMBL" id="CCC50850.1"/>
    </source>
</evidence>